<dbReference type="Pfam" id="PF01053">
    <property type="entry name" value="Cys_Met_Meta_PP"/>
    <property type="match status" value="1"/>
</dbReference>
<dbReference type="CDD" id="cd00614">
    <property type="entry name" value="CGS_like"/>
    <property type="match status" value="1"/>
</dbReference>
<comment type="cofactor">
    <cofactor evidence="1">
        <name>pyridoxal 5'-phosphate</name>
        <dbReference type="ChEBI" id="CHEBI:597326"/>
    </cofactor>
</comment>
<dbReference type="PIRSF" id="PIRSF001434">
    <property type="entry name" value="CGS"/>
    <property type="match status" value="1"/>
</dbReference>
<dbReference type="FunFam" id="3.90.1150.10:FF:000033">
    <property type="entry name" value="Cystathionine gamma-synthase"/>
    <property type="match status" value="1"/>
</dbReference>
<dbReference type="GO" id="GO:0009086">
    <property type="term" value="P:methionine biosynthetic process"/>
    <property type="evidence" value="ECO:0007669"/>
    <property type="project" value="UniProtKB-ARBA"/>
</dbReference>
<gene>
    <name evidence="4" type="ORF">UFOPK2844_00590</name>
</gene>
<protein>
    <submittedName>
        <fullName evidence="4">Unannotated protein</fullName>
    </submittedName>
</protein>
<sequence length="411" mass="44644">MTHQHRPWGYSNSASSSDGDTPDWQLHEETLAVRAGLARSGFGETGEAMYLTSGYTYDSAEQAVHSFTDEVDHFVYSRFANPTVSMFEQRLAAIEGAEFCVATGSGMSAMFASIACMVETGDRVVAAASMFSSCYVVLSEILPKWGIEVEFVKGNDIKVWEKALSKKTKVVFIETPSNPMLEIVDLKMVSNLAHAVGATVIVDNVMASPILQKPLLHGADVVMYSATKHIDGQGRVLGGAILGGFDYIQGYLNPFIRHTGPTLSAFNAWVLVKSLETLSMRVNKMNESAQIVADFLAEQPKVKAVNYPGLKSHAGFEIAQKQMTGAGTTLSFEISGGTSKLFEFMDALKVIDISNNLGDSKSLITHPASTTHRRLDVKTRESMGITDSLARLSVGLEHSSDLIKDLQQALR</sequence>
<dbReference type="InterPro" id="IPR015422">
    <property type="entry name" value="PyrdxlP-dep_Trfase_small"/>
</dbReference>
<dbReference type="InterPro" id="IPR015424">
    <property type="entry name" value="PyrdxlP-dep_Trfase"/>
</dbReference>
<dbReference type="GO" id="GO:0005737">
    <property type="term" value="C:cytoplasm"/>
    <property type="evidence" value="ECO:0007669"/>
    <property type="project" value="TreeGrafter"/>
</dbReference>
<keyword evidence="2" id="KW-0663">Pyridoxal phosphate</keyword>
<dbReference type="SUPFAM" id="SSF53383">
    <property type="entry name" value="PLP-dependent transferases"/>
    <property type="match status" value="1"/>
</dbReference>
<evidence type="ECO:0000313" key="4">
    <source>
        <dbReference type="EMBL" id="CAB4753604.1"/>
    </source>
</evidence>
<reference evidence="4" key="1">
    <citation type="submission" date="2020-05" db="EMBL/GenBank/DDBJ databases">
        <authorList>
            <person name="Chiriac C."/>
            <person name="Salcher M."/>
            <person name="Ghai R."/>
            <person name="Kavagutti S V."/>
        </authorList>
    </citation>
    <scope>NUCLEOTIDE SEQUENCE</scope>
</reference>
<dbReference type="InterPro" id="IPR006234">
    <property type="entry name" value="O-succ-hSer_sulfhydrylase"/>
</dbReference>
<dbReference type="GO" id="GO:0030170">
    <property type="term" value="F:pyridoxal phosphate binding"/>
    <property type="evidence" value="ECO:0007669"/>
    <property type="project" value="InterPro"/>
</dbReference>
<dbReference type="AlphaFoldDB" id="A0A6J6U3K4"/>
<accession>A0A6J6U3K4</accession>
<dbReference type="PANTHER" id="PTHR11808">
    <property type="entry name" value="TRANS-SULFURATION ENZYME FAMILY MEMBER"/>
    <property type="match status" value="1"/>
</dbReference>
<dbReference type="HAMAP" id="MF_02056">
    <property type="entry name" value="MetZ"/>
    <property type="match status" value="1"/>
</dbReference>
<feature type="region of interest" description="Disordered" evidence="3">
    <location>
        <begin position="1"/>
        <end position="23"/>
    </location>
</feature>
<evidence type="ECO:0000256" key="1">
    <source>
        <dbReference type="ARBA" id="ARBA00001933"/>
    </source>
</evidence>
<dbReference type="Gene3D" id="3.90.1150.10">
    <property type="entry name" value="Aspartate Aminotransferase, domain 1"/>
    <property type="match status" value="1"/>
</dbReference>
<dbReference type="FunFam" id="3.40.640.10:FF:000046">
    <property type="entry name" value="Cystathionine gamma-lyase"/>
    <property type="match status" value="1"/>
</dbReference>
<dbReference type="InterPro" id="IPR000277">
    <property type="entry name" value="Cys/Met-Metab_PyrdxlP-dep_enz"/>
</dbReference>
<dbReference type="EMBL" id="CAEZZG010000006">
    <property type="protein sequence ID" value="CAB4753604.1"/>
    <property type="molecule type" value="Genomic_DNA"/>
</dbReference>
<evidence type="ECO:0000256" key="3">
    <source>
        <dbReference type="SAM" id="MobiDB-lite"/>
    </source>
</evidence>
<dbReference type="PANTHER" id="PTHR11808:SF80">
    <property type="entry name" value="CYSTATHIONINE GAMMA-LYASE"/>
    <property type="match status" value="1"/>
</dbReference>
<evidence type="ECO:0000256" key="2">
    <source>
        <dbReference type="ARBA" id="ARBA00022898"/>
    </source>
</evidence>
<dbReference type="Gene3D" id="3.40.640.10">
    <property type="entry name" value="Type I PLP-dependent aspartate aminotransferase-like (Major domain)"/>
    <property type="match status" value="1"/>
</dbReference>
<organism evidence="4">
    <name type="scientific">freshwater metagenome</name>
    <dbReference type="NCBI Taxonomy" id="449393"/>
    <lineage>
        <taxon>unclassified sequences</taxon>
        <taxon>metagenomes</taxon>
        <taxon>ecological metagenomes</taxon>
    </lineage>
</organism>
<dbReference type="NCBIfam" id="TIGR01325">
    <property type="entry name" value="O_suc_HS_sulf"/>
    <property type="match status" value="1"/>
</dbReference>
<name>A0A6J6U3K4_9ZZZZ</name>
<feature type="compositionally biased region" description="Polar residues" evidence="3">
    <location>
        <begin position="10"/>
        <end position="19"/>
    </location>
</feature>
<proteinExistence type="inferred from homology"/>
<dbReference type="GO" id="GO:0071268">
    <property type="term" value="P:homocysteine biosynthetic process"/>
    <property type="evidence" value="ECO:0007669"/>
    <property type="project" value="InterPro"/>
</dbReference>
<dbReference type="InterPro" id="IPR015421">
    <property type="entry name" value="PyrdxlP-dep_Trfase_major"/>
</dbReference>
<dbReference type="GO" id="GO:0016846">
    <property type="term" value="F:carbon-sulfur lyase activity"/>
    <property type="evidence" value="ECO:0007669"/>
    <property type="project" value="TreeGrafter"/>
</dbReference>
<dbReference type="GO" id="GO:0019346">
    <property type="term" value="P:transsulfuration"/>
    <property type="evidence" value="ECO:0007669"/>
    <property type="project" value="InterPro"/>
</dbReference>